<dbReference type="InterPro" id="IPR050557">
    <property type="entry name" value="RTX_toxin/Mannuronan_C5-epim"/>
</dbReference>
<evidence type="ECO:0000256" key="4">
    <source>
        <dbReference type="ARBA" id="ARBA00022737"/>
    </source>
</evidence>
<dbReference type="STRING" id="1086013.SAMN05421774_106251"/>
<dbReference type="Pfam" id="PF00353">
    <property type="entry name" value="HemolysinCabind"/>
    <property type="match status" value="1"/>
</dbReference>
<dbReference type="Gene3D" id="2.150.10.10">
    <property type="entry name" value="Serralysin-like metalloprotease, C-terminal"/>
    <property type="match status" value="2"/>
</dbReference>
<dbReference type="InterPro" id="IPR011049">
    <property type="entry name" value="Serralysin-like_metalloprot_C"/>
</dbReference>
<dbReference type="PROSITE" id="PS00330">
    <property type="entry name" value="HEMOLYSIN_CALCIUM"/>
    <property type="match status" value="3"/>
</dbReference>
<comment type="subcellular location">
    <subcellularLocation>
        <location evidence="2">Secreted</location>
    </subcellularLocation>
</comment>
<dbReference type="OrthoDB" id="9342475at2"/>
<evidence type="ECO:0000256" key="5">
    <source>
        <dbReference type="SAM" id="MobiDB-lite"/>
    </source>
</evidence>
<dbReference type="PRINTS" id="PR00313">
    <property type="entry name" value="CABNDNGRPT"/>
</dbReference>
<dbReference type="RefSeq" id="WP_076532873.1">
    <property type="nucleotide sequence ID" value="NZ_BMEH01000006.1"/>
</dbReference>
<accession>A0A1N7PY44</accession>
<feature type="region of interest" description="Disordered" evidence="5">
    <location>
        <begin position="175"/>
        <end position="206"/>
    </location>
</feature>
<evidence type="ECO:0000313" key="8">
    <source>
        <dbReference type="Proteomes" id="UP000186141"/>
    </source>
</evidence>
<gene>
    <name evidence="7" type="ORF">SAMN05421774_106251</name>
</gene>
<proteinExistence type="predicted"/>
<dbReference type="Pfam" id="PF08548">
    <property type="entry name" value="Peptidase_M10_C"/>
    <property type="match status" value="1"/>
</dbReference>
<dbReference type="PANTHER" id="PTHR38340:SF1">
    <property type="entry name" value="S-LAYER PROTEIN"/>
    <property type="match status" value="1"/>
</dbReference>
<keyword evidence="8" id="KW-1185">Reference proteome</keyword>
<dbReference type="InterPro" id="IPR013858">
    <property type="entry name" value="Peptidase_M10B_C"/>
</dbReference>
<dbReference type="AlphaFoldDB" id="A0A1N7PY44"/>
<dbReference type="GO" id="GO:0005615">
    <property type="term" value="C:extracellular space"/>
    <property type="evidence" value="ECO:0007669"/>
    <property type="project" value="InterPro"/>
</dbReference>
<dbReference type="EMBL" id="FTOT01000006">
    <property type="protein sequence ID" value="SIT15465.1"/>
    <property type="molecule type" value="Genomic_DNA"/>
</dbReference>
<protein>
    <submittedName>
        <fullName evidence="7">Hemolysin-type calcium-binding repeat-containing protein</fullName>
    </submittedName>
</protein>
<keyword evidence="3" id="KW-0964">Secreted</keyword>
<dbReference type="SUPFAM" id="SSF51120">
    <property type="entry name" value="beta-Roll"/>
    <property type="match status" value="1"/>
</dbReference>
<organism evidence="7 8">
    <name type="scientific">Gemmobacter megaterium</name>
    <dbReference type="NCBI Taxonomy" id="1086013"/>
    <lineage>
        <taxon>Bacteria</taxon>
        <taxon>Pseudomonadati</taxon>
        <taxon>Pseudomonadota</taxon>
        <taxon>Alphaproteobacteria</taxon>
        <taxon>Rhodobacterales</taxon>
        <taxon>Paracoccaceae</taxon>
        <taxon>Gemmobacter</taxon>
    </lineage>
</organism>
<comment type="cofactor">
    <cofactor evidence="1">
        <name>Ca(2+)</name>
        <dbReference type="ChEBI" id="CHEBI:29108"/>
    </cofactor>
</comment>
<dbReference type="Proteomes" id="UP000186141">
    <property type="component" value="Unassembled WGS sequence"/>
</dbReference>
<feature type="domain" description="Peptidase M10 serralysin C-terminal" evidence="6">
    <location>
        <begin position="186"/>
        <end position="341"/>
    </location>
</feature>
<dbReference type="InterPro" id="IPR001343">
    <property type="entry name" value="Hemolysn_Ca-bd"/>
</dbReference>
<reference evidence="7 8" key="1">
    <citation type="submission" date="2017-01" db="EMBL/GenBank/DDBJ databases">
        <authorList>
            <person name="Mah S.A."/>
            <person name="Swanson W.J."/>
            <person name="Moy G.W."/>
            <person name="Vacquier V.D."/>
        </authorList>
    </citation>
    <scope>NUCLEOTIDE SEQUENCE [LARGE SCALE GENOMIC DNA]</scope>
    <source>
        <strain evidence="7 8">DSM 26375</strain>
    </source>
</reference>
<evidence type="ECO:0000313" key="7">
    <source>
        <dbReference type="EMBL" id="SIT15465.1"/>
    </source>
</evidence>
<sequence>MSITIKLHGTEGVDFNADFAAYFDSFESLGWPWILGGETEFSGSQIVVLGTVPEGQPQATQATVMDGADFAYDMTTHKLVGTLDGLRLAVLGDSYDAATDGFATGSDGKIADISTMIEITGLNISGATTSPTVSGLMAGDPTALETTLWATGHDVIGSAGNDRYSGTDFADRIVGGDGRDRLSGNGGHDTLDGGTGNDRLSGGKGHDLLIGGKGHDRLAGGNGNDTLKGGKGNDTLIGGKGADTFVFRSVEDSTGKAHDTILDFDGASGDLLDLSAIDANTGLSGNQSFSFIGDDSFSRVAGELRIKAEGGDLLLLGDVDGDGKADLKILLNGLSSLDADYLLL</sequence>
<keyword evidence="4" id="KW-0677">Repeat</keyword>
<dbReference type="PANTHER" id="PTHR38340">
    <property type="entry name" value="S-LAYER PROTEIN"/>
    <property type="match status" value="1"/>
</dbReference>
<dbReference type="InterPro" id="IPR018511">
    <property type="entry name" value="Hemolysin-typ_Ca-bd_CS"/>
</dbReference>
<evidence type="ECO:0000259" key="6">
    <source>
        <dbReference type="Pfam" id="PF08548"/>
    </source>
</evidence>
<evidence type="ECO:0000256" key="2">
    <source>
        <dbReference type="ARBA" id="ARBA00004613"/>
    </source>
</evidence>
<dbReference type="GO" id="GO:0005509">
    <property type="term" value="F:calcium ion binding"/>
    <property type="evidence" value="ECO:0007669"/>
    <property type="project" value="InterPro"/>
</dbReference>
<name>A0A1N7PY44_9RHOB</name>
<evidence type="ECO:0000256" key="1">
    <source>
        <dbReference type="ARBA" id="ARBA00001913"/>
    </source>
</evidence>
<evidence type="ECO:0000256" key="3">
    <source>
        <dbReference type="ARBA" id="ARBA00022525"/>
    </source>
</evidence>